<gene>
    <name evidence="11" type="ORF">MENT_LOCUS33415</name>
</gene>
<keyword evidence="5" id="KW-0489">Methyltransferase</keyword>
<comment type="similarity">
    <text evidence="9">Belongs to the methyltransferase superfamily. METTL18 family.</text>
</comment>
<organism evidence="11 12">
    <name type="scientific">Meloidogyne enterolobii</name>
    <name type="common">Root-knot nematode worm</name>
    <name type="synonym">Meloidogyne mayaguensis</name>
    <dbReference type="NCBI Taxonomy" id="390850"/>
    <lineage>
        <taxon>Eukaryota</taxon>
        <taxon>Metazoa</taxon>
        <taxon>Ecdysozoa</taxon>
        <taxon>Nematoda</taxon>
        <taxon>Chromadorea</taxon>
        <taxon>Rhabditida</taxon>
        <taxon>Tylenchina</taxon>
        <taxon>Tylenchomorpha</taxon>
        <taxon>Tylenchoidea</taxon>
        <taxon>Meloidogynidae</taxon>
        <taxon>Meloidogyninae</taxon>
        <taxon>Meloidogyne</taxon>
    </lineage>
</organism>
<dbReference type="GO" id="GO:0005634">
    <property type="term" value="C:nucleus"/>
    <property type="evidence" value="ECO:0007669"/>
    <property type="project" value="UniProtKB-SubCell"/>
</dbReference>
<evidence type="ECO:0000256" key="6">
    <source>
        <dbReference type="ARBA" id="ARBA00022679"/>
    </source>
</evidence>
<evidence type="ECO:0000256" key="7">
    <source>
        <dbReference type="ARBA" id="ARBA00022691"/>
    </source>
</evidence>
<dbReference type="OrthoDB" id="407325at2759"/>
<evidence type="ECO:0000313" key="12">
    <source>
        <dbReference type="Proteomes" id="UP000580250"/>
    </source>
</evidence>
<keyword evidence="6" id="KW-0808">Transferase</keyword>
<dbReference type="EC" id="2.1.1.85" evidence="3"/>
<feature type="domain" description="Methyltransferase" evidence="10">
    <location>
        <begin position="67"/>
        <end position="198"/>
    </location>
</feature>
<evidence type="ECO:0000256" key="1">
    <source>
        <dbReference type="ARBA" id="ARBA00004123"/>
    </source>
</evidence>
<comment type="subcellular location">
    <subcellularLocation>
        <location evidence="2">Cytoplasm</location>
    </subcellularLocation>
    <subcellularLocation>
        <location evidence="1">Nucleus</location>
    </subcellularLocation>
</comment>
<dbReference type="Gene3D" id="3.40.50.150">
    <property type="entry name" value="Vaccinia Virus protein VP39"/>
    <property type="match status" value="1"/>
</dbReference>
<evidence type="ECO:0000256" key="9">
    <source>
        <dbReference type="ARBA" id="ARBA00038126"/>
    </source>
</evidence>
<evidence type="ECO:0000259" key="10">
    <source>
        <dbReference type="Pfam" id="PF13847"/>
    </source>
</evidence>
<keyword evidence="4" id="KW-0963">Cytoplasm</keyword>
<dbReference type="GO" id="GO:0005737">
    <property type="term" value="C:cytoplasm"/>
    <property type="evidence" value="ECO:0007669"/>
    <property type="project" value="UniProtKB-SubCell"/>
</dbReference>
<evidence type="ECO:0000256" key="2">
    <source>
        <dbReference type="ARBA" id="ARBA00004496"/>
    </source>
</evidence>
<dbReference type="SUPFAM" id="SSF53335">
    <property type="entry name" value="S-adenosyl-L-methionine-dependent methyltransferases"/>
    <property type="match status" value="1"/>
</dbReference>
<evidence type="ECO:0000256" key="4">
    <source>
        <dbReference type="ARBA" id="ARBA00022490"/>
    </source>
</evidence>
<dbReference type="PANTHER" id="PTHR14614">
    <property type="entry name" value="HEPATOCELLULAR CARCINOMA-ASSOCIATED ANTIGEN"/>
    <property type="match status" value="1"/>
</dbReference>
<dbReference type="CDD" id="cd02440">
    <property type="entry name" value="AdoMet_MTases"/>
    <property type="match status" value="1"/>
</dbReference>
<dbReference type="Pfam" id="PF13847">
    <property type="entry name" value="Methyltransf_31"/>
    <property type="match status" value="1"/>
</dbReference>
<dbReference type="InterPro" id="IPR019410">
    <property type="entry name" value="Methyltransf_16"/>
</dbReference>
<reference evidence="11 12" key="1">
    <citation type="submission" date="2020-08" db="EMBL/GenBank/DDBJ databases">
        <authorList>
            <person name="Koutsovoulos G."/>
            <person name="Danchin GJ E."/>
        </authorList>
    </citation>
    <scope>NUCLEOTIDE SEQUENCE [LARGE SCALE GENOMIC DNA]</scope>
</reference>
<dbReference type="PANTHER" id="PTHR14614:SF39">
    <property type="entry name" value="HISTIDINE PROTEIN METHYLTRANSFERASE 1 HOMOLOG"/>
    <property type="match status" value="1"/>
</dbReference>
<evidence type="ECO:0000256" key="3">
    <source>
        <dbReference type="ARBA" id="ARBA00012533"/>
    </source>
</evidence>
<protein>
    <recommendedName>
        <fullName evidence="3">protein-histidine N-methyltransferase</fullName>
        <ecNumber evidence="3">2.1.1.85</ecNumber>
    </recommendedName>
</protein>
<dbReference type="GO" id="GO:0018064">
    <property type="term" value="F:protein-L-histidine N-tele-methyltransferase activity"/>
    <property type="evidence" value="ECO:0007669"/>
    <property type="project" value="UniProtKB-EC"/>
</dbReference>
<evidence type="ECO:0000256" key="5">
    <source>
        <dbReference type="ARBA" id="ARBA00022603"/>
    </source>
</evidence>
<evidence type="ECO:0000313" key="11">
    <source>
        <dbReference type="EMBL" id="CAD2181279.1"/>
    </source>
</evidence>
<dbReference type="Proteomes" id="UP000580250">
    <property type="component" value="Unassembled WGS sequence"/>
</dbReference>
<comment type="caution">
    <text evidence="11">The sequence shown here is derived from an EMBL/GenBank/DDBJ whole genome shotgun (WGS) entry which is preliminary data.</text>
</comment>
<evidence type="ECO:0000256" key="8">
    <source>
        <dbReference type="ARBA" id="ARBA00023242"/>
    </source>
</evidence>
<dbReference type="EMBL" id="CAJEWN010000395">
    <property type="protein sequence ID" value="CAD2181279.1"/>
    <property type="molecule type" value="Genomic_DNA"/>
</dbReference>
<dbReference type="GO" id="GO:0032259">
    <property type="term" value="P:methylation"/>
    <property type="evidence" value="ECO:0007669"/>
    <property type="project" value="UniProtKB-KW"/>
</dbReference>
<dbReference type="InterPro" id="IPR029063">
    <property type="entry name" value="SAM-dependent_MTases_sf"/>
</dbReference>
<dbReference type="InterPro" id="IPR025714">
    <property type="entry name" value="Methyltranfer_dom"/>
</dbReference>
<sequence>MATNILKLKSGRKIYYSTKESIENKLISNKIKLNNLTDLENKVYEGGLKIWECSLDLCYFIDSMSFEGFNVLELGCGAGLPSIVAALNGAASLTLQDFNDYVLEANTKINFQLNGIDLSKCSFVKCDWANCLELEGAIPENRDFFPQGPRFSGIALEGFKKFDIILTSETIYNEENYLDLLEIMNKLLNNEGEIYLAAKNYYFGLSGSIPAFQSLIETQGIFNCQQVWKTTKSAVERKILKIKRI</sequence>
<keyword evidence="8" id="KW-0539">Nucleus</keyword>
<keyword evidence="7" id="KW-0949">S-adenosyl-L-methionine</keyword>
<name>A0A6V7W2J6_MELEN</name>
<dbReference type="AlphaFoldDB" id="A0A6V7W2J6"/>
<proteinExistence type="inferred from homology"/>
<accession>A0A6V7W2J6</accession>